<feature type="signal peptide" evidence="2">
    <location>
        <begin position="1"/>
        <end position="21"/>
    </location>
</feature>
<feature type="chain" id="PRO_5004670003" evidence="2">
    <location>
        <begin position="22"/>
        <end position="579"/>
    </location>
</feature>
<dbReference type="EMBL" id="HG671077">
    <property type="protein sequence ID" value="CDI79758.1"/>
    <property type="molecule type" value="Genomic_DNA"/>
</dbReference>
<feature type="compositionally biased region" description="Basic and acidic residues" evidence="1">
    <location>
        <begin position="507"/>
        <end position="516"/>
    </location>
</feature>
<feature type="compositionally biased region" description="Low complexity" evidence="1">
    <location>
        <begin position="531"/>
        <end position="545"/>
    </location>
</feature>
<name>U6GKD4_EIMAC</name>
<gene>
    <name evidence="3" type="ORF">EAH_00012170</name>
</gene>
<feature type="compositionally biased region" description="Polar residues" evidence="1">
    <location>
        <begin position="191"/>
        <end position="208"/>
    </location>
</feature>
<proteinExistence type="predicted"/>
<reference evidence="3" key="2">
    <citation type="submission" date="2013-10" db="EMBL/GenBank/DDBJ databases">
        <authorList>
            <person name="Aslett M."/>
        </authorList>
    </citation>
    <scope>NUCLEOTIDE SEQUENCE [LARGE SCALE GENOMIC DNA]</scope>
    <source>
        <strain evidence="3">Houghton</strain>
    </source>
</reference>
<dbReference type="GeneID" id="25269287"/>
<sequence length="579" mass="54337">MPHNVLAMGTVLAALGAKAAGSGVDPTSFIGAGAAPLSKGMGSVLLSLKAGKAATAAAAPSTSFLANAGDAALGAAGTGAGAAAPAKAAAAAAAAAGGSPGKAGLSLLAAKGSAASGAAAPSTVAGAAGVKGASGAGTAAAANSSMLKVAQKACFRKKKAGLLKGPKHGGAKTPHASGASATAGRHGGSSGPTSNHPHNSTHGTQNTGATGGEHTAHPQPHSTQGTHSAAHGGGEASRASASRGSGFQGPLTGQHGGPSSSAGTNYVGAPPAGTEGGEEIMPGTVGTPAHAKFLQLHKGPTSSTAAFASTSHSSPMPHTVSATPAAAAAAAADHAAGGPAAVAGPAMRAADFGVSPTGGAPGMDPGAFDGAAAAAAAEGPSKGSSMLKGFVEGALGVDSSAGTGGGMLHSLSAGMGQNLFGSWWGGGATAGGAAAALGAAAAADPTGLGAIDPTALGSVDPTALGSVDPADMMEGDPSDLVDPESVGEQTMAVAALLPSLFGRLLGEGKQREDNKNARPTKPQLARRDSLASTACASDGAASDSGNPLQSAAAEAGLTSRRVYRSRVGDRKATYADFLC</sequence>
<dbReference type="OrthoDB" id="348973at2759"/>
<evidence type="ECO:0000313" key="3">
    <source>
        <dbReference type="EMBL" id="CDI79758.1"/>
    </source>
</evidence>
<dbReference type="OMA" id="IAAMSEY"/>
<evidence type="ECO:0000256" key="1">
    <source>
        <dbReference type="SAM" id="MobiDB-lite"/>
    </source>
</evidence>
<dbReference type="VEuPathDB" id="ToxoDB:EAH_00012170"/>
<reference evidence="3" key="1">
    <citation type="submission" date="2013-10" db="EMBL/GenBank/DDBJ databases">
        <title>Genomic analysis of the causative agents of coccidiosis in chickens.</title>
        <authorList>
            <person name="Reid A.J."/>
            <person name="Blake D."/>
            <person name="Billington K."/>
            <person name="Browne H."/>
            <person name="Dunn M."/>
            <person name="Hung S."/>
            <person name="Kawahara F."/>
            <person name="Miranda-Saavedra D."/>
            <person name="Mourier T."/>
            <person name="Nagra H."/>
            <person name="Otto T.D."/>
            <person name="Rawlings N."/>
            <person name="Sanchez A."/>
            <person name="Sanders M."/>
            <person name="Subramaniam C."/>
            <person name="Tay Y."/>
            <person name="Dear P."/>
            <person name="Doerig C."/>
            <person name="Gruber A."/>
            <person name="Parkinson J."/>
            <person name="Shirley M."/>
            <person name="Wan K.L."/>
            <person name="Berriman M."/>
            <person name="Tomley F."/>
            <person name="Pain A."/>
        </authorList>
    </citation>
    <scope>NUCLEOTIDE SEQUENCE [LARGE SCALE GENOMIC DNA]</scope>
    <source>
        <strain evidence="3">Houghton</strain>
    </source>
</reference>
<evidence type="ECO:0000256" key="2">
    <source>
        <dbReference type="SAM" id="SignalP"/>
    </source>
</evidence>
<keyword evidence="2" id="KW-0732">Signal</keyword>
<accession>U6GKD4</accession>
<organism evidence="3 4">
    <name type="scientific">Eimeria acervulina</name>
    <name type="common">Coccidian parasite</name>
    <dbReference type="NCBI Taxonomy" id="5801"/>
    <lineage>
        <taxon>Eukaryota</taxon>
        <taxon>Sar</taxon>
        <taxon>Alveolata</taxon>
        <taxon>Apicomplexa</taxon>
        <taxon>Conoidasida</taxon>
        <taxon>Coccidia</taxon>
        <taxon>Eucoccidiorida</taxon>
        <taxon>Eimeriorina</taxon>
        <taxon>Eimeriidae</taxon>
        <taxon>Eimeria</taxon>
    </lineage>
</organism>
<dbReference type="AlphaFoldDB" id="U6GKD4"/>
<evidence type="ECO:0000313" key="4">
    <source>
        <dbReference type="Proteomes" id="UP000018050"/>
    </source>
</evidence>
<feature type="compositionally biased region" description="Low complexity" evidence="1">
    <location>
        <begin position="236"/>
        <end position="245"/>
    </location>
</feature>
<feature type="region of interest" description="Disordered" evidence="1">
    <location>
        <begin position="162"/>
        <end position="285"/>
    </location>
</feature>
<feature type="region of interest" description="Disordered" evidence="1">
    <location>
        <begin position="507"/>
        <end position="555"/>
    </location>
</feature>
<dbReference type="Proteomes" id="UP000018050">
    <property type="component" value="Unassembled WGS sequence"/>
</dbReference>
<dbReference type="RefSeq" id="XP_013250183.1">
    <property type="nucleotide sequence ID" value="XM_013394729.1"/>
</dbReference>
<keyword evidence="4" id="KW-1185">Reference proteome</keyword>
<protein>
    <submittedName>
        <fullName evidence="3">Uncharacterized protein</fullName>
    </submittedName>
</protein>